<reference evidence="1" key="1">
    <citation type="submission" date="2018-05" db="EMBL/GenBank/DDBJ databases">
        <authorList>
            <person name="Lanie J.A."/>
            <person name="Ng W.-L."/>
            <person name="Kazmierczak K.M."/>
            <person name="Andrzejewski T.M."/>
            <person name="Davidsen T.M."/>
            <person name="Wayne K.J."/>
            <person name="Tettelin H."/>
            <person name="Glass J.I."/>
            <person name="Rusch D."/>
            <person name="Podicherti R."/>
            <person name="Tsui H.-C.T."/>
            <person name="Winkler M.E."/>
        </authorList>
    </citation>
    <scope>NUCLEOTIDE SEQUENCE</scope>
</reference>
<evidence type="ECO:0008006" key="2">
    <source>
        <dbReference type="Google" id="ProtNLM"/>
    </source>
</evidence>
<dbReference type="GO" id="GO:0046872">
    <property type="term" value="F:metal ion binding"/>
    <property type="evidence" value="ECO:0007669"/>
    <property type="project" value="UniProtKB-ARBA"/>
</dbReference>
<dbReference type="SUPFAM" id="SSF51197">
    <property type="entry name" value="Clavaminate synthase-like"/>
    <property type="match status" value="1"/>
</dbReference>
<dbReference type="Gene3D" id="2.60.120.620">
    <property type="entry name" value="q2cbj1_9rhob like domain"/>
    <property type="match status" value="1"/>
</dbReference>
<dbReference type="PANTHER" id="PTHR20883:SF48">
    <property type="entry name" value="ECTOINE DIOXYGENASE"/>
    <property type="match status" value="1"/>
</dbReference>
<dbReference type="PANTHER" id="PTHR20883">
    <property type="entry name" value="PHYTANOYL-COA DIOXYGENASE DOMAIN CONTAINING 1"/>
    <property type="match status" value="1"/>
</dbReference>
<feature type="non-terminal residue" evidence="1">
    <location>
        <position position="232"/>
    </location>
</feature>
<name>A0A382NS17_9ZZZZ</name>
<sequence>MTMNVAPSDLSAAYERDGFVTRVDAFSETEITAFRAQFDELEAREGKENCQIGLQGRHMDEEFIWRMASDDRIVDAISACMGDDVMLLATHFFCKYPDPSASKFVAWHQDITYWGLEPPEAHTAWIAIDDANLANGCMQVIPGSHQNGIAEHGKSESAGNLLSINQEIPDELVDTSHAVPIELRAGQASIHNGQLFHASFPNTSQGRRCGLTMRFIPPEARQVQANSNGQQW</sequence>
<evidence type="ECO:0000313" key="1">
    <source>
        <dbReference type="EMBL" id="SVC62351.1"/>
    </source>
</evidence>
<dbReference type="GO" id="GO:0016491">
    <property type="term" value="F:oxidoreductase activity"/>
    <property type="evidence" value="ECO:0007669"/>
    <property type="project" value="UniProtKB-ARBA"/>
</dbReference>
<dbReference type="EMBL" id="UINC01101497">
    <property type="protein sequence ID" value="SVC62351.1"/>
    <property type="molecule type" value="Genomic_DNA"/>
</dbReference>
<dbReference type="Pfam" id="PF05721">
    <property type="entry name" value="PhyH"/>
    <property type="match status" value="1"/>
</dbReference>
<organism evidence="1">
    <name type="scientific">marine metagenome</name>
    <dbReference type="NCBI Taxonomy" id="408172"/>
    <lineage>
        <taxon>unclassified sequences</taxon>
        <taxon>metagenomes</taxon>
        <taxon>ecological metagenomes</taxon>
    </lineage>
</organism>
<protein>
    <recommendedName>
        <fullName evidence="2">Fe2OG dioxygenase domain-containing protein</fullName>
    </recommendedName>
</protein>
<dbReference type="AlphaFoldDB" id="A0A382NS17"/>
<accession>A0A382NS17</accession>
<proteinExistence type="predicted"/>
<dbReference type="InterPro" id="IPR008775">
    <property type="entry name" value="Phytyl_CoA_dOase-like"/>
</dbReference>
<gene>
    <name evidence="1" type="ORF">METZ01_LOCUS315205</name>
</gene>